<evidence type="ECO:0000256" key="11">
    <source>
        <dbReference type="ARBA" id="ARBA00023098"/>
    </source>
</evidence>
<evidence type="ECO:0000256" key="13">
    <source>
        <dbReference type="HAMAP-Rule" id="MF_00409"/>
    </source>
</evidence>
<evidence type="ECO:0000256" key="4">
    <source>
        <dbReference type="ARBA" id="ARBA00016436"/>
    </source>
</evidence>
<evidence type="ECO:0000256" key="5">
    <source>
        <dbReference type="ARBA" id="ARBA00022516"/>
    </source>
</evidence>
<evidence type="ECO:0000256" key="3">
    <source>
        <dbReference type="ARBA" id="ARBA00012071"/>
    </source>
</evidence>
<dbReference type="EC" id="2.7.1.130" evidence="3 13"/>
<dbReference type="EMBL" id="SNVV01000002">
    <property type="protein sequence ID" value="TDN56202.1"/>
    <property type="molecule type" value="Genomic_DNA"/>
</dbReference>
<dbReference type="HAMAP" id="MF_00409">
    <property type="entry name" value="LpxK"/>
    <property type="match status" value="1"/>
</dbReference>
<protein>
    <recommendedName>
        <fullName evidence="4 13">Tetraacyldisaccharide 4'-kinase</fullName>
        <ecNumber evidence="3 13">2.7.1.130</ecNumber>
    </recommendedName>
    <alternativeName>
        <fullName evidence="12 13">Lipid A 4'-kinase</fullName>
    </alternativeName>
</protein>
<keyword evidence="9 13" id="KW-0418">Kinase</keyword>
<keyword evidence="10 13" id="KW-0067">ATP-binding</keyword>
<proteinExistence type="inferred from homology"/>
<evidence type="ECO:0000256" key="2">
    <source>
        <dbReference type="ARBA" id="ARBA00004870"/>
    </source>
</evidence>
<organism evidence="14 15">
    <name type="scientific">Azoarcus indigens</name>
    <dbReference type="NCBI Taxonomy" id="29545"/>
    <lineage>
        <taxon>Bacteria</taxon>
        <taxon>Pseudomonadati</taxon>
        <taxon>Pseudomonadota</taxon>
        <taxon>Betaproteobacteria</taxon>
        <taxon>Rhodocyclales</taxon>
        <taxon>Zoogloeaceae</taxon>
        <taxon>Azoarcus</taxon>
    </lineage>
</organism>
<keyword evidence="8 13" id="KW-0547">Nucleotide-binding</keyword>
<dbReference type="GO" id="GO:0009245">
    <property type="term" value="P:lipid A biosynthetic process"/>
    <property type="evidence" value="ECO:0007669"/>
    <property type="project" value="UniProtKB-UniRule"/>
</dbReference>
<name>A0A4V3BP65_9RHOO</name>
<feature type="binding site" evidence="13">
    <location>
        <begin position="58"/>
        <end position="65"/>
    </location>
    <ligand>
        <name>ATP</name>
        <dbReference type="ChEBI" id="CHEBI:30616"/>
    </ligand>
</feature>
<evidence type="ECO:0000256" key="9">
    <source>
        <dbReference type="ARBA" id="ARBA00022777"/>
    </source>
</evidence>
<keyword evidence="5 13" id="KW-0444">Lipid biosynthesis</keyword>
<dbReference type="GO" id="GO:0009029">
    <property type="term" value="F:lipid-A 4'-kinase activity"/>
    <property type="evidence" value="ECO:0007669"/>
    <property type="project" value="UniProtKB-UniRule"/>
</dbReference>
<dbReference type="GO" id="GO:0009244">
    <property type="term" value="P:lipopolysaccharide core region biosynthetic process"/>
    <property type="evidence" value="ECO:0007669"/>
    <property type="project" value="TreeGrafter"/>
</dbReference>
<evidence type="ECO:0000256" key="12">
    <source>
        <dbReference type="ARBA" id="ARBA00029757"/>
    </source>
</evidence>
<dbReference type="PANTHER" id="PTHR42724:SF1">
    <property type="entry name" value="TETRAACYLDISACCHARIDE 4'-KINASE, MITOCHONDRIAL-RELATED"/>
    <property type="match status" value="1"/>
</dbReference>
<dbReference type="InterPro" id="IPR027417">
    <property type="entry name" value="P-loop_NTPase"/>
</dbReference>
<comment type="catalytic activity">
    <reaction evidence="13">
        <text>a lipid A disaccharide + ATP = a lipid IVA + ADP + H(+)</text>
        <dbReference type="Rhea" id="RHEA:67840"/>
        <dbReference type="ChEBI" id="CHEBI:15378"/>
        <dbReference type="ChEBI" id="CHEBI:30616"/>
        <dbReference type="ChEBI" id="CHEBI:176343"/>
        <dbReference type="ChEBI" id="CHEBI:176425"/>
        <dbReference type="ChEBI" id="CHEBI:456216"/>
        <dbReference type="EC" id="2.7.1.130"/>
    </reaction>
</comment>
<comment type="function">
    <text evidence="1 13">Transfers the gamma-phosphate of ATP to the 4'-position of a tetraacyldisaccharide 1-phosphate intermediate (termed DS-1-P) to form tetraacyldisaccharide 1,4'-bis-phosphate (lipid IVA).</text>
</comment>
<keyword evidence="11 13" id="KW-0443">Lipid metabolism</keyword>
<evidence type="ECO:0000256" key="7">
    <source>
        <dbReference type="ARBA" id="ARBA00022679"/>
    </source>
</evidence>
<dbReference type="Pfam" id="PF02606">
    <property type="entry name" value="LpxK"/>
    <property type="match status" value="1"/>
</dbReference>
<dbReference type="UniPathway" id="UPA00359">
    <property type="reaction ID" value="UER00482"/>
</dbReference>
<evidence type="ECO:0000313" key="15">
    <source>
        <dbReference type="Proteomes" id="UP000295129"/>
    </source>
</evidence>
<keyword evidence="7 13" id="KW-0808">Transferase</keyword>
<dbReference type="PANTHER" id="PTHR42724">
    <property type="entry name" value="TETRAACYLDISACCHARIDE 4'-KINASE"/>
    <property type="match status" value="1"/>
</dbReference>
<evidence type="ECO:0000256" key="6">
    <source>
        <dbReference type="ARBA" id="ARBA00022556"/>
    </source>
</evidence>
<reference evidence="14 15" key="1">
    <citation type="submission" date="2019-03" db="EMBL/GenBank/DDBJ databases">
        <title>Genomic Encyclopedia of Type Strains, Phase IV (KMG-IV): sequencing the most valuable type-strain genomes for metagenomic binning, comparative biology and taxonomic classification.</title>
        <authorList>
            <person name="Goeker M."/>
        </authorList>
    </citation>
    <scope>NUCLEOTIDE SEQUENCE [LARGE SCALE GENOMIC DNA]</scope>
    <source>
        <strain evidence="14 15">DSM 12121</strain>
    </source>
</reference>
<dbReference type="InterPro" id="IPR003758">
    <property type="entry name" value="LpxK"/>
</dbReference>
<evidence type="ECO:0000313" key="14">
    <source>
        <dbReference type="EMBL" id="TDN56202.1"/>
    </source>
</evidence>
<dbReference type="NCBIfam" id="TIGR00682">
    <property type="entry name" value="lpxK"/>
    <property type="match status" value="1"/>
</dbReference>
<dbReference type="RefSeq" id="WP_133588445.1">
    <property type="nucleotide sequence ID" value="NZ_SNVV01000002.1"/>
</dbReference>
<gene>
    <name evidence="13" type="primary">lpxK</name>
    <name evidence="14" type="ORF">C7389_102137</name>
</gene>
<sequence length="337" mass="35975">MPAASPAFWQERGVAGACLLPLATLFSGLSALRRFAFSRGLTAEVRLPVPVVVVGNIAVGGSGKTPVVEWLVGVLRRHGYRPGIVSRGYGGTEEGPCLVPTDGAAQRYGDEPLLLSRLTGCPVAIGRDRPAAGALLLQAHPGCDVIVSDDGMQHYRLARDVEIAVVDEVVLGNCWPLPAGPLREGLSRLREVDLVIAHGVLSDGLRARIGIGNVFPMELSGERFRALDDTGYWVSAAHFQGRVIHALAGIGRPERFFSQLESMGLDVVRHPFPDHHAFVPADLAFAPGDVKIMTSKDAVKCAPFAIADCWEFPVQARIGSGAADRILEKLSNGRQTA</sequence>
<comment type="caution">
    <text evidence="14">The sequence shown here is derived from an EMBL/GenBank/DDBJ whole genome shotgun (WGS) entry which is preliminary data.</text>
</comment>
<keyword evidence="15" id="KW-1185">Reference proteome</keyword>
<comment type="similarity">
    <text evidence="13">Belongs to the LpxK family.</text>
</comment>
<dbReference type="OrthoDB" id="9766423at2"/>
<dbReference type="GO" id="GO:0005886">
    <property type="term" value="C:plasma membrane"/>
    <property type="evidence" value="ECO:0007669"/>
    <property type="project" value="TreeGrafter"/>
</dbReference>
<evidence type="ECO:0000256" key="8">
    <source>
        <dbReference type="ARBA" id="ARBA00022741"/>
    </source>
</evidence>
<dbReference type="SUPFAM" id="SSF52540">
    <property type="entry name" value="P-loop containing nucleoside triphosphate hydrolases"/>
    <property type="match status" value="1"/>
</dbReference>
<dbReference type="Proteomes" id="UP000295129">
    <property type="component" value="Unassembled WGS sequence"/>
</dbReference>
<keyword evidence="6 13" id="KW-0441">Lipid A biosynthesis</keyword>
<accession>A0A4V3BP65</accession>
<comment type="pathway">
    <text evidence="2 13">Glycolipid biosynthesis; lipid IV(A) biosynthesis; lipid IV(A) from (3R)-3-hydroxytetradecanoyl-[acyl-carrier-protein] and UDP-N-acetyl-alpha-D-glucosamine: step 6/6.</text>
</comment>
<dbReference type="GO" id="GO:0005524">
    <property type="term" value="F:ATP binding"/>
    <property type="evidence" value="ECO:0007669"/>
    <property type="project" value="UniProtKB-UniRule"/>
</dbReference>
<evidence type="ECO:0000256" key="10">
    <source>
        <dbReference type="ARBA" id="ARBA00022840"/>
    </source>
</evidence>
<dbReference type="AlphaFoldDB" id="A0A4V3BP65"/>
<evidence type="ECO:0000256" key="1">
    <source>
        <dbReference type="ARBA" id="ARBA00002274"/>
    </source>
</evidence>